<protein>
    <recommendedName>
        <fullName evidence="6">Membrane spanning protein DUF881</fullName>
    </recommendedName>
</protein>
<evidence type="ECO:0000313" key="4">
    <source>
        <dbReference type="EMBL" id="ACQ78288.1"/>
    </source>
</evidence>
<dbReference type="RefSeq" id="WP_012725068.1">
    <property type="nucleotide sequence ID" value="NC_012669.1"/>
</dbReference>
<comment type="similarity">
    <text evidence="1">Belongs to the UPF0749 family.</text>
</comment>
<gene>
    <name evidence="4" type="ordered locus">Bcav_0022</name>
</gene>
<dbReference type="HOGENOM" id="CLU_040273_2_0_11"/>
<dbReference type="Pfam" id="PF05949">
    <property type="entry name" value="DUF881"/>
    <property type="match status" value="1"/>
</dbReference>
<dbReference type="PANTHER" id="PTHR37313">
    <property type="entry name" value="UPF0749 PROTEIN RV1825"/>
    <property type="match status" value="1"/>
</dbReference>
<dbReference type="STRING" id="471853.Bcav_0022"/>
<feature type="signal peptide" evidence="3">
    <location>
        <begin position="1"/>
        <end position="33"/>
    </location>
</feature>
<reference evidence="4 5" key="1">
    <citation type="journal article" date="2009" name="Stand. Genomic Sci.">
        <title>Complete genome sequence of Beutenbergia cavernae type strain (HKI 0122).</title>
        <authorList>
            <person name="Land M."/>
            <person name="Pukall R."/>
            <person name="Abt B."/>
            <person name="Goker M."/>
            <person name="Rohde M."/>
            <person name="Glavina Del Rio T."/>
            <person name="Tice H."/>
            <person name="Copeland A."/>
            <person name="Cheng J.F."/>
            <person name="Lucas S."/>
            <person name="Chen F."/>
            <person name="Nolan M."/>
            <person name="Bruce D."/>
            <person name="Goodwin L."/>
            <person name="Pitluck S."/>
            <person name="Ivanova N."/>
            <person name="Mavromatis K."/>
            <person name="Ovchinnikova G."/>
            <person name="Pati A."/>
            <person name="Chen A."/>
            <person name="Palaniappan K."/>
            <person name="Hauser L."/>
            <person name="Chang Y.J."/>
            <person name="Jefferies C.C."/>
            <person name="Saunders E."/>
            <person name="Brettin T."/>
            <person name="Detter J.C."/>
            <person name="Han C."/>
            <person name="Chain P."/>
            <person name="Bristow J."/>
            <person name="Eisen J.A."/>
            <person name="Markowitz V."/>
            <person name="Hugenholtz P."/>
            <person name="Kyrpides N.C."/>
            <person name="Klenk H.P."/>
            <person name="Lapidus A."/>
        </authorList>
    </citation>
    <scope>NUCLEOTIDE SEQUENCE [LARGE SCALE GENOMIC DNA]</scope>
    <source>
        <strain evidence="5">ATCC BAA-8 / DSM 12333 / NBRC 16432</strain>
    </source>
</reference>
<keyword evidence="5" id="KW-1185">Reference proteome</keyword>
<dbReference type="Proteomes" id="UP000007962">
    <property type="component" value="Chromosome"/>
</dbReference>
<dbReference type="Gene3D" id="3.30.70.1880">
    <property type="entry name" value="Protein of unknown function DUF881"/>
    <property type="match status" value="1"/>
</dbReference>
<dbReference type="eggNOG" id="COG3879">
    <property type="taxonomic scope" value="Bacteria"/>
</dbReference>
<dbReference type="KEGG" id="bcv:Bcav_0022"/>
<evidence type="ECO:0000313" key="5">
    <source>
        <dbReference type="Proteomes" id="UP000007962"/>
    </source>
</evidence>
<organism evidence="4 5">
    <name type="scientific">Beutenbergia cavernae (strain ATCC BAA-8 / DSM 12333 / CCUG 43141 / JCM 11478 / NBRC 16432 / NCIMB 13614 / HKI 0122)</name>
    <dbReference type="NCBI Taxonomy" id="471853"/>
    <lineage>
        <taxon>Bacteria</taxon>
        <taxon>Bacillati</taxon>
        <taxon>Actinomycetota</taxon>
        <taxon>Actinomycetes</taxon>
        <taxon>Micrococcales</taxon>
        <taxon>Beutenbergiaceae</taxon>
        <taxon>Beutenbergia</taxon>
    </lineage>
</organism>
<dbReference type="GO" id="GO:0005886">
    <property type="term" value="C:plasma membrane"/>
    <property type="evidence" value="ECO:0007669"/>
    <property type="project" value="TreeGrafter"/>
</dbReference>
<keyword evidence="2" id="KW-0175">Coiled coil</keyword>
<dbReference type="AlphaFoldDB" id="C5BUR4"/>
<evidence type="ECO:0008006" key="6">
    <source>
        <dbReference type="Google" id="ProtNLM"/>
    </source>
</evidence>
<feature type="chain" id="PRO_5002948952" description="Membrane spanning protein DUF881" evidence="3">
    <location>
        <begin position="34"/>
        <end position="243"/>
    </location>
</feature>
<sequence length="243" mass="25239">MTEKPARARTSLAVGVVAAVAGVLFATSASVFADDGERRPQDLRGLVAEENSRLGDINADVEALRSEVAELEAEVGAPPQPADADTAMGAGFVAVTGPGLVVELSDAPTGGTLPQGARADDLVVHQQDLEAVVNALWAGGAEAMTIQGQRVTSTTAVRCVGNVLLLQGKTYSPPYRVAAIGDPAELRDAVDDSPTVQVYLEYVEAYHLGWSVTQQAEIEMPAYDGDRTLTYSTVPGEGGDGDS</sequence>
<accession>C5BUR4</accession>
<evidence type="ECO:0000256" key="3">
    <source>
        <dbReference type="SAM" id="SignalP"/>
    </source>
</evidence>
<evidence type="ECO:0000256" key="1">
    <source>
        <dbReference type="ARBA" id="ARBA00009108"/>
    </source>
</evidence>
<name>C5BUR4_BEUC1</name>
<feature type="coiled-coil region" evidence="2">
    <location>
        <begin position="47"/>
        <end position="74"/>
    </location>
</feature>
<dbReference type="InterPro" id="IPR010273">
    <property type="entry name" value="DUF881"/>
</dbReference>
<proteinExistence type="inferred from homology"/>
<dbReference type="PANTHER" id="PTHR37313:SF4">
    <property type="entry name" value="CONSERVED MEMBRANE PROTEIN-RELATED"/>
    <property type="match status" value="1"/>
</dbReference>
<dbReference type="EMBL" id="CP001618">
    <property type="protein sequence ID" value="ACQ78288.1"/>
    <property type="molecule type" value="Genomic_DNA"/>
</dbReference>
<keyword evidence="3" id="KW-0732">Signal</keyword>
<evidence type="ECO:0000256" key="2">
    <source>
        <dbReference type="SAM" id="Coils"/>
    </source>
</evidence>